<dbReference type="AlphaFoldDB" id="A0A1T5LHL7"/>
<sequence>MDWAPFADGPRVAARAAQADPGIAAAAAAAAAGARANGSQPLVPGGYFTIVGDVVDLASANEPMTVTARVGTRVFPAVVQGHTYSVSVSGGPSTAMVKVEVESTRVHYESVLGTFGRLQALAGPDARLVQAENAWVKVSSYTTALSLMSEFQLGGRQAANDTDIQRGMRATPTEDLEAAAYLLIRGITDPTPAYFPNGYEMVKNQVEYSLALREDSDLLYATYGFLSKRPPTAPVASLSELPEQLVMSDGVSALDLPLGGKRTVFLLQKEAGNQVSFLESYPMAHTQYRASIASDGTVVLEPDVPPVHRAFSRDHDATVERRRTRYELRRLYQGDPYSHWAIKMFWTEQVVSSPDLPVVTGSTEYVMAGIDVQRWSQPQGWVNPSNQLMVMPWLCIDSESNLNRCESTRHSFAANGNGSTLGYGMKFADNLAMAGESAPGPDFSWSIDSAARTLQITAGAISTTFWRVDGQDHGAGTLLYLAREQGSGQVQVSLDFVIPQPDPAQWLSSGEGQWRRSDYSPSSIRFYYYYWPGQFDMTRTAGVATYYRRPPASRVDVPPLDYLTYTQQGAVVDHRVNRITTPTTCAIYYPATCQTLLVYFRPLLRVGNRYYGLQEEYEHLAGGSVATTLTRTSSRAVFQDCLAGACNGVTGLTDVAAAPSHASAGRAWMIDRAPVQRRARYKGIARADL</sequence>
<accession>A0A1T5LHL7</accession>
<dbReference type="OrthoDB" id="6024612at2"/>
<dbReference type="STRING" id="428993.SAMN06296058_2504"/>
<keyword evidence="2" id="KW-1185">Reference proteome</keyword>
<organism evidence="1 2">
    <name type="scientific">Pseudoxanthomonas indica</name>
    <dbReference type="NCBI Taxonomy" id="428993"/>
    <lineage>
        <taxon>Bacteria</taxon>
        <taxon>Pseudomonadati</taxon>
        <taxon>Pseudomonadota</taxon>
        <taxon>Gammaproteobacteria</taxon>
        <taxon>Lysobacterales</taxon>
        <taxon>Lysobacteraceae</taxon>
        <taxon>Pseudoxanthomonas</taxon>
    </lineage>
</organism>
<dbReference type="EMBL" id="FUZV01000002">
    <property type="protein sequence ID" value="SKC75245.1"/>
    <property type="molecule type" value="Genomic_DNA"/>
</dbReference>
<protein>
    <submittedName>
        <fullName evidence="1">Uncharacterized protein</fullName>
    </submittedName>
</protein>
<gene>
    <name evidence="1" type="ORF">SAMN06296058_2504</name>
</gene>
<dbReference type="Proteomes" id="UP000190341">
    <property type="component" value="Unassembled WGS sequence"/>
</dbReference>
<proteinExistence type="predicted"/>
<reference evidence="1 2" key="1">
    <citation type="submission" date="2017-02" db="EMBL/GenBank/DDBJ databases">
        <authorList>
            <person name="Peterson S.W."/>
        </authorList>
    </citation>
    <scope>NUCLEOTIDE SEQUENCE [LARGE SCALE GENOMIC DNA]</scope>
    <source>
        <strain evidence="1 2">P15</strain>
    </source>
</reference>
<name>A0A1T5LHL7_9GAMM</name>
<evidence type="ECO:0000313" key="2">
    <source>
        <dbReference type="Proteomes" id="UP000190341"/>
    </source>
</evidence>
<dbReference type="RefSeq" id="WP_079724855.1">
    <property type="nucleotide sequence ID" value="NZ_BMCL01000001.1"/>
</dbReference>
<evidence type="ECO:0000313" key="1">
    <source>
        <dbReference type="EMBL" id="SKC75245.1"/>
    </source>
</evidence>